<dbReference type="AlphaFoldDB" id="A0ABD8AMH0"/>
<accession>A0ABD8AMH0</accession>
<dbReference type="GeneID" id="93477819"/>
<name>A0ABD8AMH0_PAEAM</name>
<protein>
    <recommendedName>
        <fullName evidence="3">DUF4145 domain-containing protein</fullName>
    </recommendedName>
</protein>
<gene>
    <name evidence="1" type="ORF">V6668_20100</name>
</gene>
<evidence type="ECO:0008006" key="3">
    <source>
        <dbReference type="Google" id="ProtNLM"/>
    </source>
</evidence>
<sequence>MDNIYRDRDLTNINKQLDLAMANLNQDINKWVEKNTRIAKTLGPTIEAIRKASVDYDPLITAIKDLKDIIHKDYPRFEQTSDLSFYERIHQACLINTNYGWCLSSDFSISAYRRIADSEDSQEEKDRLFVMEFEADNFDLYEAEKKQIIMTAHQEWRAFYEECFYFIDNGKYKAVIPSLVSAIEHELNYEQTIDYGNRLIRRVKASLENGDQTSFLYTVSISVLNLLKNNIFTNHQFDGDRLMLLNRNWVLHGRDNPSLWGKEEVYKLITLISALRMIRMHFLEE</sequence>
<evidence type="ECO:0000313" key="1">
    <source>
        <dbReference type="EMBL" id="WWP18798.1"/>
    </source>
</evidence>
<dbReference type="EMBL" id="CP145892">
    <property type="protein sequence ID" value="WWP18798.1"/>
    <property type="molecule type" value="Genomic_DNA"/>
</dbReference>
<dbReference type="RefSeq" id="WP_338706513.1">
    <property type="nucleotide sequence ID" value="NZ_CP145892.1"/>
</dbReference>
<organism evidence="1 2">
    <name type="scientific">Paenibacillus amylolyticus</name>
    <dbReference type="NCBI Taxonomy" id="1451"/>
    <lineage>
        <taxon>Bacteria</taxon>
        <taxon>Bacillati</taxon>
        <taxon>Bacillota</taxon>
        <taxon>Bacilli</taxon>
        <taxon>Bacillales</taxon>
        <taxon>Paenibacillaceae</taxon>
        <taxon>Paenibacillus</taxon>
    </lineage>
</organism>
<reference evidence="1 2" key="1">
    <citation type="submission" date="2024-02" db="EMBL/GenBank/DDBJ databases">
        <title>Complete sequences of two Paenibacillus sp. strains and one Lysinibacillus strain isolated from the environment on STAA medium highlight biotechnological potential.</title>
        <authorList>
            <person name="Attere S.A."/>
            <person name="Piche L.C."/>
            <person name="Intertaglia L."/>
            <person name="Lami R."/>
            <person name="Charette S.J."/>
            <person name="Vincent A.T."/>
        </authorList>
    </citation>
    <scope>NUCLEOTIDE SEQUENCE [LARGE SCALE GENOMIC DNA]</scope>
    <source>
        <strain evidence="1 2">Y5S-7</strain>
    </source>
</reference>
<proteinExistence type="predicted"/>
<dbReference type="Proteomes" id="UP001364764">
    <property type="component" value="Chromosome"/>
</dbReference>
<evidence type="ECO:0000313" key="2">
    <source>
        <dbReference type="Proteomes" id="UP001364764"/>
    </source>
</evidence>